<dbReference type="GO" id="GO:0106300">
    <property type="term" value="P:protein-DNA covalent cross-linking repair"/>
    <property type="evidence" value="ECO:0007669"/>
    <property type="project" value="Ensembl"/>
</dbReference>
<reference evidence="3" key="3">
    <citation type="submission" date="2025-09" db="UniProtKB">
        <authorList>
            <consortium name="Ensembl"/>
        </authorList>
    </citation>
    <scope>IDENTIFICATION</scope>
</reference>
<proteinExistence type="predicted"/>
<feature type="compositionally biased region" description="Low complexity" evidence="1">
    <location>
        <begin position="75"/>
        <end position="93"/>
    </location>
</feature>
<sequence>MDDDTQRLFQRVAGKLGWTKPGGLDATARELLRSVGKSEQVVPGRAGSGKQRGDASPPAVRPPTTRRQLSDSESEGGSTSENPSEQALSSDSDGSFDDFCVYCISSKGTPGSSPGQQHPGSVSEGGSPSEQVLSSGSDGSFEDFLSRLQTPKPKSSVLLGGSSDNSLQHFIVSDGSSGDDFVTEKKKLPHIRDAGHRRTPASQPAARRPPSWRERPIFLSDSDDEGGAGRITWGSRKGGVPQRLNSAGLEEEEQQQQQAVKPKSTPSAPAPSRRAQSETAQPPRLDSSDSSNEEFESLLARIRKNRGVGVGSTHTPPAASKEPKPCLSLPPAGGQGSRPAERAAQLEVTPVHPTVKRPVVSQTEPRAANSKRIVLCKTPGCFLESLSDPRSSYVRGFKQTRQELSQKLYQLYNSTVFDSKLPAMSVIWNKKMRKTAGYCVTGQQQGQRYARIELSEKVCDSAERLRDTLVHEMCHAATWMINGVRDGHGQFWKMYARKATVVHPELPVVTRCHSYDINYKYQYQCSRCKNTVGRHSKSLDTQKFVCALCTGQLVLLTPAKSRGATPFATFVKEHYGTVRQELQGQGHAEVMRKLSADFAKTRLADPCGPEHVRQRQPCNTRT</sequence>
<evidence type="ECO:0000256" key="1">
    <source>
        <dbReference type="SAM" id="MobiDB-lite"/>
    </source>
</evidence>
<evidence type="ECO:0000313" key="4">
    <source>
        <dbReference type="Proteomes" id="UP000018468"/>
    </source>
</evidence>
<dbReference type="PANTHER" id="PTHR23099:SF0">
    <property type="entry name" value="GERM CELL NUCLEAR ACIDIC PROTEIN"/>
    <property type="match status" value="1"/>
</dbReference>
<feature type="compositionally biased region" description="Low complexity" evidence="1">
    <location>
        <begin position="119"/>
        <end position="130"/>
    </location>
</feature>
<dbReference type="GO" id="GO:0005634">
    <property type="term" value="C:nucleus"/>
    <property type="evidence" value="ECO:0000318"/>
    <property type="project" value="GO_Central"/>
</dbReference>
<feature type="domain" description="SprT-like" evidence="2">
    <location>
        <begin position="402"/>
        <end position="556"/>
    </location>
</feature>
<dbReference type="Pfam" id="PF10263">
    <property type="entry name" value="SprT-like"/>
    <property type="match status" value="1"/>
</dbReference>
<feature type="compositionally biased region" description="Basic and acidic residues" evidence="1">
    <location>
        <begin position="182"/>
        <end position="196"/>
    </location>
</feature>
<dbReference type="GeneTree" id="ENSGT00440000040163"/>
<accession>W5NCA1</accession>
<dbReference type="HOGENOM" id="CLU_026277_1_0_1"/>
<evidence type="ECO:0000259" key="2">
    <source>
        <dbReference type="SMART" id="SM00731"/>
    </source>
</evidence>
<dbReference type="EMBL" id="AHAT01015671">
    <property type="status" value="NOT_ANNOTATED_CDS"/>
    <property type="molecule type" value="Genomic_DNA"/>
</dbReference>
<feature type="compositionally biased region" description="Polar residues" evidence="1">
    <location>
        <begin position="107"/>
        <end position="118"/>
    </location>
</feature>
<dbReference type="InParanoid" id="W5NCA1"/>
<keyword evidence="4" id="KW-1185">Reference proteome</keyword>
<feature type="region of interest" description="Disordered" evidence="1">
    <location>
        <begin position="107"/>
        <end position="343"/>
    </location>
</feature>
<dbReference type="Bgee" id="ENSLOCG00000014829">
    <property type="expression patterns" value="Expressed in ovary and 9 other cell types or tissues"/>
</dbReference>
<dbReference type="eggNOG" id="KOG3854">
    <property type="taxonomic scope" value="Eukaryota"/>
</dbReference>
<dbReference type="EMBL" id="AHAT01015670">
    <property type="status" value="NOT_ANNOTATED_CDS"/>
    <property type="molecule type" value="Genomic_DNA"/>
</dbReference>
<dbReference type="PANTHER" id="PTHR23099">
    <property type="entry name" value="TRANSCRIPTIONAL REGULATOR"/>
    <property type="match status" value="1"/>
</dbReference>
<dbReference type="GO" id="GO:0140014">
    <property type="term" value="P:mitotic nuclear division"/>
    <property type="evidence" value="ECO:0007669"/>
    <property type="project" value="Ensembl"/>
</dbReference>
<dbReference type="Proteomes" id="UP000018468">
    <property type="component" value="Linkage group LG7"/>
</dbReference>
<feature type="compositionally biased region" description="Low complexity" evidence="1">
    <location>
        <begin position="255"/>
        <end position="274"/>
    </location>
</feature>
<dbReference type="InterPro" id="IPR006640">
    <property type="entry name" value="SprT-like_domain"/>
</dbReference>
<protein>
    <submittedName>
        <fullName evidence="3">Germ cell nuclear acidic peptidase</fullName>
    </submittedName>
</protein>
<dbReference type="InterPro" id="IPR035240">
    <property type="entry name" value="SprT_Zn_ribbon"/>
</dbReference>
<dbReference type="SMART" id="SM00731">
    <property type="entry name" value="SprT"/>
    <property type="match status" value="1"/>
</dbReference>
<reference evidence="4" key="1">
    <citation type="submission" date="2011-12" db="EMBL/GenBank/DDBJ databases">
        <title>The Draft Genome of Lepisosteus oculatus.</title>
        <authorList>
            <consortium name="The Broad Institute Genome Assembly &amp; Analysis Group"/>
            <consortium name="Computational R&amp;D Group"/>
            <consortium name="and Sequencing Platform"/>
            <person name="Di Palma F."/>
            <person name="Alfoldi J."/>
            <person name="Johnson J."/>
            <person name="Berlin A."/>
            <person name="Gnerre S."/>
            <person name="Jaffe D."/>
            <person name="MacCallum I."/>
            <person name="Young S."/>
            <person name="Walker B.J."/>
            <person name="Lander E.S."/>
            <person name="Lindblad-Toh K."/>
        </authorList>
    </citation>
    <scope>NUCLEOTIDE SEQUENCE [LARGE SCALE GENOMIC DNA]</scope>
</reference>
<reference evidence="3" key="2">
    <citation type="submission" date="2025-08" db="UniProtKB">
        <authorList>
            <consortium name="Ensembl"/>
        </authorList>
    </citation>
    <scope>IDENTIFICATION</scope>
</reference>
<name>W5NCA1_LEPOC</name>
<feature type="compositionally biased region" description="Low complexity" evidence="1">
    <location>
        <begin position="200"/>
        <end position="209"/>
    </location>
</feature>
<dbReference type="Pfam" id="PF17283">
    <property type="entry name" value="Zn_ribbon_SprT"/>
    <property type="match status" value="1"/>
</dbReference>
<dbReference type="Ensembl" id="ENSLOCT00000018292.1">
    <property type="protein sequence ID" value="ENSLOCP00000018260.1"/>
    <property type="gene ID" value="ENSLOCG00000014829.1"/>
</dbReference>
<dbReference type="EMBL" id="AHAT01015672">
    <property type="status" value="NOT_ANNOTATED_CDS"/>
    <property type="molecule type" value="Genomic_DNA"/>
</dbReference>
<organism evidence="3 4">
    <name type="scientific">Lepisosteus oculatus</name>
    <name type="common">Spotted gar</name>
    <dbReference type="NCBI Taxonomy" id="7918"/>
    <lineage>
        <taxon>Eukaryota</taxon>
        <taxon>Metazoa</taxon>
        <taxon>Chordata</taxon>
        <taxon>Craniata</taxon>
        <taxon>Vertebrata</taxon>
        <taxon>Euteleostomi</taxon>
        <taxon>Actinopterygii</taxon>
        <taxon>Neopterygii</taxon>
        <taxon>Holostei</taxon>
        <taxon>Semionotiformes</taxon>
        <taxon>Lepisosteidae</taxon>
        <taxon>Lepisosteus</taxon>
    </lineage>
</organism>
<dbReference type="OMA" id="WAPVTES"/>
<dbReference type="GO" id="GO:0051983">
    <property type="term" value="P:regulation of chromosome segregation"/>
    <property type="evidence" value="ECO:0007669"/>
    <property type="project" value="Ensembl"/>
</dbReference>
<feature type="region of interest" description="Disordered" evidence="1">
    <location>
        <begin position="34"/>
        <end position="93"/>
    </location>
</feature>
<dbReference type="AlphaFoldDB" id="W5NCA1"/>
<dbReference type="STRING" id="7918.ENSLOCP00000018260"/>
<evidence type="ECO:0000313" key="3">
    <source>
        <dbReference type="Ensembl" id="ENSLOCP00000018260.1"/>
    </source>
</evidence>